<reference evidence="3" key="1">
    <citation type="submission" date="2021-01" db="EMBL/GenBank/DDBJ databases">
        <authorList>
            <person name="Corre E."/>
            <person name="Pelletier E."/>
            <person name="Niang G."/>
            <person name="Scheremetjew M."/>
            <person name="Finn R."/>
            <person name="Kale V."/>
            <person name="Holt S."/>
            <person name="Cochrane G."/>
            <person name="Meng A."/>
            <person name="Brown T."/>
            <person name="Cohen L."/>
        </authorList>
    </citation>
    <scope>NUCLEOTIDE SEQUENCE</scope>
    <source>
        <strain evidence="3">GSO104</strain>
    </source>
</reference>
<feature type="signal peptide" evidence="2">
    <location>
        <begin position="1"/>
        <end position="23"/>
    </location>
</feature>
<dbReference type="PANTHER" id="PTHR47721:SF2">
    <property type="entry name" value="OS01G0235100 PROTEIN"/>
    <property type="match status" value="1"/>
</dbReference>
<feature type="chain" id="PRO_5030608644" evidence="2">
    <location>
        <begin position="24"/>
        <end position="137"/>
    </location>
</feature>
<keyword evidence="2" id="KW-0732">Signal</keyword>
<proteinExistence type="predicted"/>
<dbReference type="PANTHER" id="PTHR47721">
    <property type="entry name" value="OS01G0235100 PROTEIN"/>
    <property type="match status" value="1"/>
</dbReference>
<organism evidence="3">
    <name type="scientific">Ditylum brightwellii</name>
    <dbReference type="NCBI Taxonomy" id="49249"/>
    <lineage>
        <taxon>Eukaryota</taxon>
        <taxon>Sar</taxon>
        <taxon>Stramenopiles</taxon>
        <taxon>Ochrophyta</taxon>
        <taxon>Bacillariophyta</taxon>
        <taxon>Mediophyceae</taxon>
        <taxon>Lithodesmiophycidae</taxon>
        <taxon>Lithodesmiales</taxon>
        <taxon>Lithodesmiaceae</taxon>
        <taxon>Ditylum</taxon>
    </lineage>
</organism>
<accession>A0A7S4WEL2</accession>
<sequence>MAKVATTIVAVCLFLCFFTTASAFTIASPNHHLVSSSRVARREATTVLQLSDEPNAVNEEEEEESVEPPKPAVKCPDCDMCDGSGRILGGIGVVLTWWPIKAYRPCPNFINSGGRYIRSGQPLDEIAFGRDSTYNRD</sequence>
<dbReference type="EMBL" id="HBNS01060526">
    <property type="protein sequence ID" value="CAE4667599.1"/>
    <property type="molecule type" value="Transcribed_RNA"/>
</dbReference>
<protein>
    <submittedName>
        <fullName evidence="3">Uncharacterized protein</fullName>
    </submittedName>
</protein>
<name>A0A7S4WEL2_9STRA</name>
<evidence type="ECO:0000256" key="1">
    <source>
        <dbReference type="SAM" id="MobiDB-lite"/>
    </source>
</evidence>
<evidence type="ECO:0000313" key="3">
    <source>
        <dbReference type="EMBL" id="CAE4667599.1"/>
    </source>
</evidence>
<dbReference type="AlphaFoldDB" id="A0A7S4WEL2"/>
<gene>
    <name evidence="3" type="ORF">DBRI00130_LOCUS43580</name>
</gene>
<evidence type="ECO:0000256" key="2">
    <source>
        <dbReference type="SAM" id="SignalP"/>
    </source>
</evidence>
<feature type="region of interest" description="Disordered" evidence="1">
    <location>
        <begin position="50"/>
        <end position="71"/>
    </location>
</feature>